<dbReference type="EMBL" id="FQXR01000007">
    <property type="protein sequence ID" value="SHH99583.1"/>
    <property type="molecule type" value="Genomic_DNA"/>
</dbReference>
<dbReference type="Pfam" id="PF01584">
    <property type="entry name" value="CheW"/>
    <property type="match status" value="1"/>
</dbReference>
<name>A0A1M5XK02_9FIRM</name>
<dbReference type="CDD" id="cd00732">
    <property type="entry name" value="CheW"/>
    <property type="match status" value="1"/>
</dbReference>
<dbReference type="PANTHER" id="PTHR22617:SF23">
    <property type="entry name" value="CHEMOTAXIS PROTEIN CHEW"/>
    <property type="match status" value="1"/>
</dbReference>
<dbReference type="SUPFAM" id="SSF50341">
    <property type="entry name" value="CheW-like"/>
    <property type="match status" value="1"/>
</dbReference>
<dbReference type="SMART" id="SM00260">
    <property type="entry name" value="CheW"/>
    <property type="match status" value="1"/>
</dbReference>
<dbReference type="OrthoDB" id="9794382at2"/>
<evidence type="ECO:0000259" key="1">
    <source>
        <dbReference type="PROSITE" id="PS50851"/>
    </source>
</evidence>
<feature type="domain" description="CheW-like" evidence="1">
    <location>
        <begin position="6"/>
        <end position="144"/>
    </location>
</feature>
<dbReference type="Proteomes" id="UP000184389">
    <property type="component" value="Unassembled WGS sequence"/>
</dbReference>
<dbReference type="InterPro" id="IPR039315">
    <property type="entry name" value="CheW"/>
</dbReference>
<organism evidence="2 3">
    <name type="scientific">Sporanaerobacter acetigenes DSM 13106</name>
    <dbReference type="NCBI Taxonomy" id="1123281"/>
    <lineage>
        <taxon>Bacteria</taxon>
        <taxon>Bacillati</taxon>
        <taxon>Bacillota</taxon>
        <taxon>Tissierellia</taxon>
        <taxon>Tissierellales</taxon>
        <taxon>Sporanaerobacteraceae</taxon>
        <taxon>Sporanaerobacter</taxon>
    </lineage>
</organism>
<dbReference type="InterPro" id="IPR036061">
    <property type="entry name" value="CheW-like_dom_sf"/>
</dbReference>
<keyword evidence="3" id="KW-1185">Reference proteome</keyword>
<dbReference type="RefSeq" id="WP_072744347.1">
    <property type="nucleotide sequence ID" value="NZ_FQXR01000007.1"/>
</dbReference>
<dbReference type="STRING" id="1123281.SAMN02745180_01676"/>
<dbReference type="Gene3D" id="2.40.50.180">
    <property type="entry name" value="CheA-289, Domain 4"/>
    <property type="match status" value="1"/>
</dbReference>
<dbReference type="InterPro" id="IPR002545">
    <property type="entry name" value="CheW-lke_dom"/>
</dbReference>
<dbReference type="GO" id="GO:0005829">
    <property type="term" value="C:cytosol"/>
    <property type="evidence" value="ECO:0007669"/>
    <property type="project" value="TreeGrafter"/>
</dbReference>
<dbReference type="GO" id="GO:0007165">
    <property type="term" value="P:signal transduction"/>
    <property type="evidence" value="ECO:0007669"/>
    <property type="project" value="InterPro"/>
</dbReference>
<dbReference type="GO" id="GO:0006935">
    <property type="term" value="P:chemotaxis"/>
    <property type="evidence" value="ECO:0007669"/>
    <property type="project" value="InterPro"/>
</dbReference>
<reference evidence="2 3" key="1">
    <citation type="submission" date="2016-11" db="EMBL/GenBank/DDBJ databases">
        <authorList>
            <person name="Jaros S."/>
            <person name="Januszkiewicz K."/>
            <person name="Wedrychowicz H."/>
        </authorList>
    </citation>
    <scope>NUCLEOTIDE SEQUENCE [LARGE SCALE GENOMIC DNA]</scope>
    <source>
        <strain evidence="2 3">DSM 13106</strain>
    </source>
</reference>
<accession>A0A1M5XK02</accession>
<evidence type="ECO:0000313" key="2">
    <source>
        <dbReference type="EMBL" id="SHH99583.1"/>
    </source>
</evidence>
<dbReference type="PROSITE" id="PS50851">
    <property type="entry name" value="CHEW"/>
    <property type="match status" value="1"/>
</dbReference>
<sequence length="144" mass="16508">MTTDIENKYVIFKLDNEYYGLNIDNVQSIEKFQNYTRVPNAPNYIKGVVNLRGEVVPIMDLRIKLGLKPKDIDHNTRIVIVSYEEIVVGLIVDTSSEVLEINKDNIDKPPATGSNEFKEYINGIGKDKERLVILLDLERLLDLE</sequence>
<dbReference type="PANTHER" id="PTHR22617">
    <property type="entry name" value="CHEMOTAXIS SENSOR HISTIDINE KINASE-RELATED"/>
    <property type="match status" value="1"/>
</dbReference>
<gene>
    <name evidence="2" type="ORF">SAMN02745180_01676</name>
</gene>
<proteinExistence type="predicted"/>
<protein>
    <submittedName>
        <fullName evidence="2">Purine-binding chemotaxis protein CheW</fullName>
    </submittedName>
</protein>
<dbReference type="Gene3D" id="2.30.30.40">
    <property type="entry name" value="SH3 Domains"/>
    <property type="match status" value="1"/>
</dbReference>
<dbReference type="AlphaFoldDB" id="A0A1M5XK02"/>
<evidence type="ECO:0000313" key="3">
    <source>
        <dbReference type="Proteomes" id="UP000184389"/>
    </source>
</evidence>